<sequence>MKTINVVFTDEEHKKLDEIKGRRNWHDFIMKLIVD</sequence>
<evidence type="ECO:0000313" key="1">
    <source>
        <dbReference type="EMBL" id="GAJ11713.1"/>
    </source>
</evidence>
<name>X1U2C4_9ZZZZ</name>
<reference evidence="1" key="1">
    <citation type="journal article" date="2014" name="Front. Microbiol.">
        <title>High frequency of phylogenetically diverse reductive dehalogenase-homologous genes in deep subseafloor sedimentary metagenomes.</title>
        <authorList>
            <person name="Kawai M."/>
            <person name="Futagami T."/>
            <person name="Toyoda A."/>
            <person name="Takaki Y."/>
            <person name="Nishi S."/>
            <person name="Hori S."/>
            <person name="Arai W."/>
            <person name="Tsubouchi T."/>
            <person name="Morono Y."/>
            <person name="Uchiyama I."/>
            <person name="Ito T."/>
            <person name="Fujiyama A."/>
            <person name="Inagaki F."/>
            <person name="Takami H."/>
        </authorList>
    </citation>
    <scope>NUCLEOTIDE SEQUENCE</scope>
    <source>
        <strain evidence="1">Expedition CK06-06</strain>
    </source>
</reference>
<proteinExistence type="predicted"/>
<protein>
    <submittedName>
        <fullName evidence="1">Uncharacterized protein</fullName>
    </submittedName>
</protein>
<organism evidence="1">
    <name type="scientific">marine sediment metagenome</name>
    <dbReference type="NCBI Taxonomy" id="412755"/>
    <lineage>
        <taxon>unclassified sequences</taxon>
        <taxon>metagenomes</taxon>
        <taxon>ecological metagenomes</taxon>
    </lineage>
</organism>
<dbReference type="AlphaFoldDB" id="X1U2C4"/>
<feature type="non-terminal residue" evidence="1">
    <location>
        <position position="35"/>
    </location>
</feature>
<comment type="caution">
    <text evidence="1">The sequence shown here is derived from an EMBL/GenBank/DDBJ whole genome shotgun (WGS) entry which is preliminary data.</text>
</comment>
<accession>X1U2C4</accession>
<gene>
    <name evidence="1" type="ORF">S12H4_52912</name>
</gene>
<dbReference type="EMBL" id="BARW01033617">
    <property type="protein sequence ID" value="GAJ11713.1"/>
    <property type="molecule type" value="Genomic_DNA"/>
</dbReference>